<keyword evidence="3" id="KW-1185">Reference proteome</keyword>
<gene>
    <name evidence="2" type="ORF">CYNAS_LOCUS13036</name>
</gene>
<comment type="caution">
    <text evidence="2">The sequence shown here is derived from an EMBL/GenBank/DDBJ whole genome shotgun (WGS) entry which is preliminary data.</text>
</comment>
<dbReference type="AlphaFoldDB" id="A0AA36M7W7"/>
<evidence type="ECO:0000256" key="1">
    <source>
        <dbReference type="SAM" id="SignalP"/>
    </source>
</evidence>
<reference evidence="2" key="1">
    <citation type="submission" date="2023-07" db="EMBL/GenBank/DDBJ databases">
        <authorList>
            <consortium name="CYATHOMIX"/>
        </authorList>
    </citation>
    <scope>NUCLEOTIDE SEQUENCE</scope>
    <source>
        <strain evidence="2">N/A</strain>
    </source>
</reference>
<feature type="signal peptide" evidence="1">
    <location>
        <begin position="1"/>
        <end position="23"/>
    </location>
</feature>
<accession>A0AA36M7W7</accession>
<evidence type="ECO:0000313" key="2">
    <source>
        <dbReference type="EMBL" id="CAJ0601053.1"/>
    </source>
</evidence>
<protein>
    <submittedName>
        <fullName evidence="2">Uncharacterized protein</fullName>
    </submittedName>
</protein>
<name>A0AA36M7W7_CYLNA</name>
<feature type="chain" id="PRO_5041440550" evidence="1">
    <location>
        <begin position="24"/>
        <end position="173"/>
    </location>
</feature>
<keyword evidence="1" id="KW-0732">Signal</keyword>
<organism evidence="2 3">
    <name type="scientific">Cylicocyclus nassatus</name>
    <name type="common">Nematode worm</name>
    <dbReference type="NCBI Taxonomy" id="53992"/>
    <lineage>
        <taxon>Eukaryota</taxon>
        <taxon>Metazoa</taxon>
        <taxon>Ecdysozoa</taxon>
        <taxon>Nematoda</taxon>
        <taxon>Chromadorea</taxon>
        <taxon>Rhabditida</taxon>
        <taxon>Rhabditina</taxon>
        <taxon>Rhabditomorpha</taxon>
        <taxon>Strongyloidea</taxon>
        <taxon>Strongylidae</taxon>
        <taxon>Cylicocyclus</taxon>
    </lineage>
</organism>
<proteinExistence type="predicted"/>
<sequence>MSLLRPSSLLLVFLFQSLPYCEAKPARQSVEEDVGHRRYKRALFGFGHMGSGGGRDNSGGLNGLYRATGIMDVISSGLRLGTEATNLGGSILSYGMPQGQFGALPQAQFGAPQQFGAQAQYSSDMELQTLQDTQPQACSTEFSYYASNGSPVYLCDCPNGISYQYLRCVNPVD</sequence>
<dbReference type="Proteomes" id="UP001176961">
    <property type="component" value="Unassembled WGS sequence"/>
</dbReference>
<evidence type="ECO:0000313" key="3">
    <source>
        <dbReference type="Proteomes" id="UP001176961"/>
    </source>
</evidence>
<dbReference type="EMBL" id="CATQJL010000305">
    <property type="protein sequence ID" value="CAJ0601053.1"/>
    <property type="molecule type" value="Genomic_DNA"/>
</dbReference>